<dbReference type="Proteomes" id="UP001516662">
    <property type="component" value="Unassembled WGS sequence"/>
</dbReference>
<proteinExistence type="predicted"/>
<comment type="caution">
    <text evidence="2">The sequence shown here is derived from an EMBL/GenBank/DDBJ whole genome shotgun (WGS) entry which is preliminary data.</text>
</comment>
<evidence type="ECO:0000259" key="1">
    <source>
        <dbReference type="Pfam" id="PF26154"/>
    </source>
</evidence>
<evidence type="ECO:0000313" key="3">
    <source>
        <dbReference type="Proteomes" id="UP001516662"/>
    </source>
</evidence>
<dbReference type="Pfam" id="PF26154">
    <property type="entry name" value="DUF8042"/>
    <property type="match status" value="1"/>
</dbReference>
<gene>
    <name evidence="2" type="ORF">IMZ08_03110</name>
</gene>
<keyword evidence="3" id="KW-1185">Reference proteome</keyword>
<organism evidence="2 3">
    <name type="scientific">Litchfieldia luteola</name>
    <dbReference type="NCBI Taxonomy" id="682179"/>
    <lineage>
        <taxon>Bacteria</taxon>
        <taxon>Bacillati</taxon>
        <taxon>Bacillota</taxon>
        <taxon>Bacilli</taxon>
        <taxon>Bacillales</taxon>
        <taxon>Bacillaceae</taxon>
        <taxon>Litchfieldia</taxon>
    </lineage>
</organism>
<evidence type="ECO:0000313" key="2">
    <source>
        <dbReference type="EMBL" id="MBE4907045.1"/>
    </source>
</evidence>
<dbReference type="RefSeq" id="WP_193534522.1">
    <property type="nucleotide sequence ID" value="NZ_JADCLJ010000007.1"/>
</dbReference>
<protein>
    <recommendedName>
        <fullName evidence="1">DUF8042 domain-containing protein</fullName>
    </recommendedName>
</protein>
<sequence>MIQLSVFQYDMLERYIALLDTVEEAFEYVVEGFENYERTQGDQVLADIFSAFSQIASTNENLVALFSGELMILQHLDQFSGVIKEVEKLEGAYDNHTLKQQLITQSIFPAYQAWKLSIQKSLSKYTSQ</sequence>
<dbReference type="InterPro" id="IPR058355">
    <property type="entry name" value="DUF8042"/>
</dbReference>
<name>A0ABR9QEX1_9BACI</name>
<dbReference type="EMBL" id="JADCLJ010000007">
    <property type="protein sequence ID" value="MBE4907045.1"/>
    <property type="molecule type" value="Genomic_DNA"/>
</dbReference>
<reference evidence="2 3" key="1">
    <citation type="submission" date="2020-10" db="EMBL/GenBank/DDBJ databases">
        <title>Bacillus sp. HD4P25, an endophyte from a halophyte.</title>
        <authorList>
            <person name="Sun J.-Q."/>
        </authorList>
    </citation>
    <scope>NUCLEOTIDE SEQUENCE [LARGE SCALE GENOMIC DNA]</scope>
    <source>
        <strain evidence="2 3">YIM 93174</strain>
    </source>
</reference>
<accession>A0ABR9QEX1</accession>
<feature type="domain" description="DUF8042" evidence="1">
    <location>
        <begin position="8"/>
        <end position="123"/>
    </location>
</feature>